<dbReference type="GO" id="GO:0043023">
    <property type="term" value="F:ribosomal large subunit binding"/>
    <property type="evidence" value="ECO:0007669"/>
    <property type="project" value="TreeGrafter"/>
</dbReference>
<sequence>MLRNYFTLYHLARELHELVAGGYIFEIYSQQKSEITISLITNEGNHLQLIVVTGHPRLCIYTREGLQRKQRNTAGLMPELNEKKISCITIDPCDRIIRIETEDNYAIVLQLFSAKTNIFLEHNGNIAGSFKKGIARSGSGSQEAILRPDILRTLERMVQNRRYFIESFSGTDRKDTEIPAQLLPGFDRGLIKELLGRCGKNRSPETIHEQLSTLFYELIDPCPSVLFTNENGPLFSILQQKKKECVEFDSVIEGLNFYSSKTRQHRKTVELVHQIEGKLLQKRKKIDSELQHFQPELLRRQFDAYQRYGHLLMANLSLADCRKESITVPDIFDPSALPVTIALKPELNLQENAALWFRKASRTREKLQGGSRRIAAVAEEKQALEKLITELGKLAKPSEVTRFEKNNSALLKKLGCESNSGKTGKRLPFRSFELSEKAALYVGKNAENNEKLTFTFARPHDIWLHVRGAAGSHCILRGTTIQNISAIRTAAEIAAFYSSSRHAELVPVVYTEKKYVRRAKNMPPGKVVVEKEQVILVHPSRFFDAAEK</sequence>
<dbReference type="InterPro" id="IPR051608">
    <property type="entry name" value="RQC_Subunit_NEMF"/>
</dbReference>
<dbReference type="STRING" id="331678.Cphamn1_1625"/>
<dbReference type="GO" id="GO:1990112">
    <property type="term" value="C:RQC complex"/>
    <property type="evidence" value="ECO:0007669"/>
    <property type="project" value="TreeGrafter"/>
</dbReference>
<dbReference type="KEGG" id="cpb:Cphamn1_1625"/>
<dbReference type="InterPro" id="IPR008532">
    <property type="entry name" value="NFACT_RNA-bd"/>
</dbReference>
<organism evidence="2">
    <name type="scientific">Chlorobium phaeobacteroides (strain BS1)</name>
    <dbReference type="NCBI Taxonomy" id="331678"/>
    <lineage>
        <taxon>Bacteria</taxon>
        <taxon>Pseudomonadati</taxon>
        <taxon>Chlorobiota</taxon>
        <taxon>Chlorobiia</taxon>
        <taxon>Chlorobiales</taxon>
        <taxon>Chlorobiaceae</taxon>
        <taxon>Chlorobium/Pelodictyon group</taxon>
        <taxon>Chlorobium</taxon>
    </lineage>
</organism>
<dbReference type="Pfam" id="PF05670">
    <property type="entry name" value="NFACT-R_1"/>
    <property type="match status" value="1"/>
</dbReference>
<dbReference type="EMBL" id="CP001101">
    <property type="protein sequence ID" value="ACE04545.1"/>
    <property type="molecule type" value="Genomic_DNA"/>
</dbReference>
<dbReference type="PANTHER" id="PTHR15239">
    <property type="entry name" value="NUCLEAR EXPORT MEDIATOR FACTOR NEMF"/>
    <property type="match status" value="1"/>
</dbReference>
<evidence type="ECO:0000259" key="1">
    <source>
        <dbReference type="Pfam" id="PF05670"/>
    </source>
</evidence>
<dbReference type="eggNOG" id="COG1293">
    <property type="taxonomic scope" value="Bacteria"/>
</dbReference>
<dbReference type="HOGENOM" id="CLU_022481_1_0_10"/>
<dbReference type="Gene3D" id="2.30.310.10">
    <property type="entry name" value="ibrinogen binding protein from staphylococcus aureus domain"/>
    <property type="match status" value="1"/>
</dbReference>
<proteinExistence type="predicted"/>
<name>B3EKB8_CHLPB</name>
<feature type="domain" description="NFACT RNA-binding" evidence="1">
    <location>
        <begin position="429"/>
        <end position="530"/>
    </location>
</feature>
<dbReference type="GO" id="GO:0000049">
    <property type="term" value="F:tRNA binding"/>
    <property type="evidence" value="ECO:0007669"/>
    <property type="project" value="TreeGrafter"/>
</dbReference>
<dbReference type="GO" id="GO:0072344">
    <property type="term" value="P:rescue of stalled ribosome"/>
    <property type="evidence" value="ECO:0007669"/>
    <property type="project" value="TreeGrafter"/>
</dbReference>
<dbReference type="OrthoDB" id="9766163at2"/>
<evidence type="ECO:0000313" key="2">
    <source>
        <dbReference type="EMBL" id="ACE04545.1"/>
    </source>
</evidence>
<reference evidence="2" key="1">
    <citation type="submission" date="2008-06" db="EMBL/GenBank/DDBJ databases">
        <title>Complete sequence of Chlorobium phaeobacteroides BS1.</title>
        <authorList>
            <consortium name="US DOE Joint Genome Institute"/>
            <person name="Lucas S."/>
            <person name="Copeland A."/>
            <person name="Lapidus A."/>
            <person name="Glavina del Rio T."/>
            <person name="Dalin E."/>
            <person name="Tice H."/>
            <person name="Bruce D."/>
            <person name="Goodwin L."/>
            <person name="Pitluck S."/>
            <person name="Schmutz J."/>
            <person name="Larimer F."/>
            <person name="Land M."/>
            <person name="Hauser L."/>
            <person name="Kyrpides N."/>
            <person name="Ovchinnikova G."/>
            <person name="Li T."/>
            <person name="Liu Z."/>
            <person name="Zhao F."/>
            <person name="Overmann J."/>
            <person name="Bryant D.A."/>
            <person name="Richardson P."/>
        </authorList>
    </citation>
    <scope>NUCLEOTIDE SEQUENCE [LARGE SCALE GENOMIC DNA]</scope>
    <source>
        <strain evidence="2">BS1</strain>
    </source>
</reference>
<accession>B3EKB8</accession>
<dbReference type="PANTHER" id="PTHR15239:SF6">
    <property type="entry name" value="RIBOSOME QUALITY CONTROL COMPLEX SUBUNIT NEMF"/>
    <property type="match status" value="1"/>
</dbReference>
<protein>
    <recommendedName>
        <fullName evidence="1">NFACT RNA-binding domain-containing protein</fullName>
    </recommendedName>
</protein>
<dbReference type="AlphaFoldDB" id="B3EKB8"/>
<gene>
    <name evidence="2" type="ordered locus">Cphamn1_1625</name>
</gene>
<dbReference type="Pfam" id="PF05833">
    <property type="entry name" value="NFACT_N"/>
    <property type="match status" value="1"/>
</dbReference>